<dbReference type="Proteomes" id="UP000006565">
    <property type="component" value="Chromosome"/>
</dbReference>
<accession>E1RD28</accession>
<evidence type="ECO:0000313" key="2">
    <source>
        <dbReference type="EMBL" id="ADN35928.1"/>
    </source>
</evidence>
<proteinExistence type="predicted"/>
<feature type="domain" description="AB hydrolase-1" evidence="1">
    <location>
        <begin position="8"/>
        <end position="115"/>
    </location>
</feature>
<keyword evidence="2" id="KW-0378">Hydrolase</keyword>
<organism evidence="2 3">
    <name type="scientific">Methanolacinia petrolearia (strain DSM 11571 / OCM 486 / SEBR 4847)</name>
    <name type="common">Methanoplanus petrolearius</name>
    <dbReference type="NCBI Taxonomy" id="679926"/>
    <lineage>
        <taxon>Archaea</taxon>
        <taxon>Methanobacteriati</taxon>
        <taxon>Methanobacteriota</taxon>
        <taxon>Stenosarchaea group</taxon>
        <taxon>Methanomicrobia</taxon>
        <taxon>Methanomicrobiales</taxon>
        <taxon>Methanomicrobiaceae</taxon>
        <taxon>Methanolacinia</taxon>
    </lineage>
</organism>
<evidence type="ECO:0000259" key="1">
    <source>
        <dbReference type="Pfam" id="PF12697"/>
    </source>
</evidence>
<dbReference type="GO" id="GO:0016740">
    <property type="term" value="F:transferase activity"/>
    <property type="evidence" value="ECO:0007669"/>
    <property type="project" value="UniProtKB-KW"/>
</dbReference>
<gene>
    <name evidence="2" type="ordered locus">Mpet_1164</name>
</gene>
<dbReference type="RefSeq" id="WP_013329106.1">
    <property type="nucleotide sequence ID" value="NC_014507.1"/>
</dbReference>
<dbReference type="KEGG" id="mpi:Mpet_1164"/>
<name>E1RD28_METP4</name>
<sequence length="273" mass="31042">MTSERYPVVLVHGWKSGPEIWKDLAGKLEDESIPYWNFSFTGMEKSEPVAIAVALRDYIRDTRRRLGYYDYIDIVCHSTGSFIVRYMLEVIDGVSREEKVRSFIGIGPASNGSSMAELFNDPVHGPEVLRNLEGVFVPRKYKPEEDLIVQGLRPGSPENMEIRASGTRDDIMYRVIVSSNEECCPVFFPPFSGRTWVFGEDGSWDTTFRGDGVVAHVDSFIPGAGADIIPKDRERFGSGPFRYCHIMLPKNKEVIERIMEYLTDPDTEPEFFC</sequence>
<evidence type="ECO:0000313" key="3">
    <source>
        <dbReference type="Proteomes" id="UP000006565"/>
    </source>
</evidence>
<dbReference type="OrthoDB" id="108590at2157"/>
<keyword evidence="2" id="KW-0808">Transferase</keyword>
<dbReference type="InterPro" id="IPR000073">
    <property type="entry name" value="AB_hydrolase_1"/>
</dbReference>
<dbReference type="Gene3D" id="3.40.50.1820">
    <property type="entry name" value="alpha/beta hydrolase"/>
    <property type="match status" value="1"/>
</dbReference>
<dbReference type="eggNOG" id="arCOG06923">
    <property type="taxonomic scope" value="Archaea"/>
</dbReference>
<dbReference type="GeneID" id="9743629"/>
<dbReference type="GO" id="GO:0016787">
    <property type="term" value="F:hydrolase activity"/>
    <property type="evidence" value="ECO:0007669"/>
    <property type="project" value="UniProtKB-KW"/>
</dbReference>
<dbReference type="EMBL" id="CP002117">
    <property type="protein sequence ID" value="ADN35928.1"/>
    <property type="molecule type" value="Genomic_DNA"/>
</dbReference>
<dbReference type="SUPFAM" id="SSF53474">
    <property type="entry name" value="alpha/beta-Hydrolases"/>
    <property type="match status" value="1"/>
</dbReference>
<keyword evidence="3" id="KW-1185">Reference proteome</keyword>
<dbReference type="InterPro" id="IPR029058">
    <property type="entry name" value="AB_hydrolase_fold"/>
</dbReference>
<dbReference type="Pfam" id="PF12697">
    <property type="entry name" value="Abhydrolase_6"/>
    <property type="match status" value="1"/>
</dbReference>
<dbReference type="HOGENOM" id="CLU_1136052_0_0_2"/>
<dbReference type="AlphaFoldDB" id="E1RD28"/>
<reference evidence="2 3" key="1">
    <citation type="journal article" date="2010" name="Stand. Genomic Sci.">
        <title>Complete genome sequence of Methanoplanus petrolearius type strain (SEBR 4847).</title>
        <authorList>
            <person name="Brambilla E."/>
            <person name="Djao O.D."/>
            <person name="Daligault H."/>
            <person name="Lapidus A."/>
            <person name="Lucas S."/>
            <person name="Hammon N."/>
            <person name="Nolan M."/>
            <person name="Tice H."/>
            <person name="Cheng J.F."/>
            <person name="Han C."/>
            <person name="Tapia R."/>
            <person name="Goodwin L."/>
            <person name="Pitluck S."/>
            <person name="Liolios K."/>
            <person name="Ivanova N."/>
            <person name="Mavromatis K."/>
            <person name="Mikhailova N."/>
            <person name="Pati A."/>
            <person name="Chen A."/>
            <person name="Palaniappan K."/>
            <person name="Land M."/>
            <person name="Hauser L."/>
            <person name="Chang Y.J."/>
            <person name="Jeffries C.D."/>
            <person name="Rohde M."/>
            <person name="Spring S."/>
            <person name="Sikorski J."/>
            <person name="Goker M."/>
            <person name="Woyke T."/>
            <person name="Bristow J."/>
            <person name="Eisen J.A."/>
            <person name="Markowitz V."/>
            <person name="Hugenholtz P."/>
            <person name="Kyrpides N.C."/>
            <person name="Klenk H.P."/>
        </authorList>
    </citation>
    <scope>NUCLEOTIDE SEQUENCE [LARGE SCALE GENOMIC DNA]</scope>
    <source>
        <strain evidence="3">DSM 11571 / OCM 486 / SEBR 4847</strain>
    </source>
</reference>
<protein>
    <submittedName>
        <fullName evidence="2">Acetyltransferase and hydrolase with the alpha/beta hydrolase fold-like protein</fullName>
    </submittedName>
</protein>